<evidence type="ECO:0000259" key="9">
    <source>
        <dbReference type="Pfam" id="PF07834"/>
    </source>
</evidence>
<comment type="similarity">
    <text evidence="6">Belongs to the RNA1 family.</text>
</comment>
<dbReference type="Pfam" id="PF07834">
    <property type="entry name" value="RanGAP1_C"/>
    <property type="match status" value="1"/>
</dbReference>
<dbReference type="Pfam" id="PF13516">
    <property type="entry name" value="LRR_6"/>
    <property type="match status" value="4"/>
</dbReference>
<dbReference type="Gene3D" id="1.25.40.200">
    <property type="entry name" value="Ran-GTPase activating protein 1, C-terminal domain"/>
    <property type="match status" value="1"/>
</dbReference>
<comment type="subcellular location">
    <subcellularLocation>
        <location evidence="1">Nucleus</location>
    </subcellularLocation>
</comment>
<protein>
    <recommendedName>
        <fullName evidence="7">Ran GTPase-activating protein 1</fullName>
    </recommendedName>
</protein>
<dbReference type="InterPro" id="IPR036720">
    <property type="entry name" value="RanGAP1_C_sf"/>
</dbReference>
<evidence type="ECO:0000313" key="10">
    <source>
        <dbReference type="EMBL" id="PKK29827.1"/>
    </source>
</evidence>
<dbReference type="GO" id="GO:0005096">
    <property type="term" value="F:GTPase activator activity"/>
    <property type="evidence" value="ECO:0007669"/>
    <property type="project" value="UniProtKB-KW"/>
</dbReference>
<sequence length="560" mass="60603">MASEDITKLAESLAKTKVGGGQLSFKGQSLKLNTAEDAEEVIKQIEEFDGLEALRLEGNTVGVEAAKVIAKALEKKSELKRCHWSDMFTGRLRSEIPPALISLGDALITAGAQLVELDLSDNAFGPDGVRGFEALLKSHACYTLQELKLNNCGMGIGGGKILESSAQGKPLALKIFVAGRNRLENDGATALAEAFGIIGTLEEVHMPQNGINHPGITALAQAFAINPLLKVINLNDNTFTEKGAVAMAETLKALRQVEVINFGDCLVRSKGAVAIADAVKEGLHKLKELNLSFCEIKRDAALTVAEAIEDKAELEKLDLNGNCLGEEGCEQLQEILEGFNMAAVLGSLSDDEGEEEDDDEEEEDEDEEEEDQQQLKEGEQGEEESLTPKKIIESQDSTPVPSPPVDVATFLAFPSPEKLLRLGPKCSVLIAQQTDTSDVEKVVTALLRISSVFKDEAPVKTAVQETTDALMRKAFTSATFNSDAFVTSLLIHMGLLKSEEKIKAVPSLYGILMTLNHMVQQDYFPKSLAPVLSAFITKPNRALDSCSFARHMLLQTLHQL</sequence>
<dbReference type="GO" id="GO:0005829">
    <property type="term" value="C:cytosol"/>
    <property type="evidence" value="ECO:0007669"/>
    <property type="project" value="TreeGrafter"/>
</dbReference>
<evidence type="ECO:0000256" key="1">
    <source>
        <dbReference type="ARBA" id="ARBA00004123"/>
    </source>
</evidence>
<evidence type="ECO:0000256" key="5">
    <source>
        <dbReference type="ARBA" id="ARBA00023242"/>
    </source>
</evidence>
<proteinExistence type="inferred from homology"/>
<keyword evidence="2" id="KW-0343">GTPase activation</keyword>
<gene>
    <name evidence="10" type="primary">RANGAP1</name>
    <name evidence="10" type="ORF">A306_00004888</name>
</gene>
<evidence type="ECO:0000256" key="8">
    <source>
        <dbReference type="SAM" id="MobiDB-lite"/>
    </source>
</evidence>
<keyword evidence="5" id="KW-0539">Nucleus</keyword>
<evidence type="ECO:0000256" key="2">
    <source>
        <dbReference type="ARBA" id="ARBA00022468"/>
    </source>
</evidence>
<dbReference type="GO" id="GO:0048471">
    <property type="term" value="C:perinuclear region of cytoplasm"/>
    <property type="evidence" value="ECO:0007669"/>
    <property type="project" value="TreeGrafter"/>
</dbReference>
<dbReference type="GO" id="GO:0031267">
    <property type="term" value="F:small GTPase binding"/>
    <property type="evidence" value="ECO:0007669"/>
    <property type="project" value="TreeGrafter"/>
</dbReference>
<dbReference type="SUPFAM" id="SSF52047">
    <property type="entry name" value="RNI-like"/>
    <property type="match status" value="1"/>
</dbReference>
<dbReference type="KEGG" id="clv:102084320"/>
<dbReference type="Gene3D" id="3.80.10.10">
    <property type="entry name" value="Ribonuclease Inhibitor"/>
    <property type="match status" value="1"/>
</dbReference>
<dbReference type="PANTHER" id="PTHR24113:SF12">
    <property type="entry name" value="RAN GTPASE-ACTIVATING PROTEIN 1"/>
    <property type="match status" value="1"/>
</dbReference>
<accession>A0A2I0MJH8</accession>
<dbReference type="InterPro" id="IPR032675">
    <property type="entry name" value="LRR_dom_sf"/>
</dbReference>
<dbReference type="SUPFAM" id="SSF69099">
    <property type="entry name" value="Ran-GTPase activating protein 1 (RanGAP1), C-terminal domain"/>
    <property type="match status" value="1"/>
</dbReference>
<feature type="region of interest" description="Disordered" evidence="8">
    <location>
        <begin position="349"/>
        <end position="403"/>
    </location>
</feature>
<dbReference type="InterPro" id="IPR001611">
    <property type="entry name" value="Leu-rich_rpt"/>
</dbReference>
<dbReference type="FunFam" id="3.80.10.10:FF:000142">
    <property type="entry name" value="Ran GTPase activating protein 1"/>
    <property type="match status" value="1"/>
</dbReference>
<evidence type="ECO:0000313" key="11">
    <source>
        <dbReference type="Proteomes" id="UP000053872"/>
    </source>
</evidence>
<dbReference type="Proteomes" id="UP000053872">
    <property type="component" value="Unassembled WGS sequence"/>
</dbReference>
<dbReference type="STRING" id="8932.A0A2I0MJH8"/>
<dbReference type="PANTHER" id="PTHR24113">
    <property type="entry name" value="RAN GTPASE-ACTIVATING PROTEIN 1"/>
    <property type="match status" value="1"/>
</dbReference>
<name>A0A2I0MJH8_COLLI</name>
<dbReference type="InterPro" id="IPR027038">
    <property type="entry name" value="RanGap"/>
</dbReference>
<feature type="domain" description="Ran-GTPase activating protein 1 C-terminal" evidence="9">
    <location>
        <begin position="382"/>
        <end position="558"/>
    </location>
</feature>
<feature type="compositionally biased region" description="Acidic residues" evidence="8">
    <location>
        <begin position="349"/>
        <end position="372"/>
    </location>
</feature>
<dbReference type="OrthoDB" id="184583at2759"/>
<evidence type="ECO:0000256" key="7">
    <source>
        <dbReference type="ARBA" id="ARBA00074239"/>
    </source>
</evidence>
<dbReference type="AlphaFoldDB" id="A0A2I0MJH8"/>
<keyword evidence="11" id="KW-1185">Reference proteome</keyword>
<dbReference type="CDD" id="cd00116">
    <property type="entry name" value="LRR_RI"/>
    <property type="match status" value="1"/>
</dbReference>
<keyword evidence="3" id="KW-0433">Leucine-rich repeat</keyword>
<dbReference type="GO" id="GO:0006913">
    <property type="term" value="P:nucleocytoplasmic transport"/>
    <property type="evidence" value="ECO:0007669"/>
    <property type="project" value="TreeGrafter"/>
</dbReference>
<reference evidence="10 11" key="1">
    <citation type="journal article" date="2013" name="Science">
        <title>Genomic diversity and evolution of the head crest in the rock pigeon.</title>
        <authorList>
            <person name="Shapiro M.D."/>
            <person name="Kronenberg Z."/>
            <person name="Li C."/>
            <person name="Domyan E.T."/>
            <person name="Pan H."/>
            <person name="Campbell M."/>
            <person name="Tan H."/>
            <person name="Huff C.D."/>
            <person name="Hu H."/>
            <person name="Vickrey A.I."/>
            <person name="Nielsen S.C."/>
            <person name="Stringham S.A."/>
            <person name="Hu H."/>
            <person name="Willerslev E."/>
            <person name="Gilbert M.T."/>
            <person name="Yandell M."/>
            <person name="Zhang G."/>
            <person name="Wang J."/>
        </authorList>
    </citation>
    <scope>NUCLEOTIDE SEQUENCE [LARGE SCALE GENOMIC DNA]</scope>
    <source>
        <tissue evidence="10">Blood</tissue>
    </source>
</reference>
<dbReference type="InParanoid" id="A0A2I0MJH8"/>
<dbReference type="GO" id="GO:0007165">
    <property type="term" value="P:signal transduction"/>
    <property type="evidence" value="ECO:0007669"/>
    <property type="project" value="InterPro"/>
</dbReference>
<evidence type="ECO:0000256" key="3">
    <source>
        <dbReference type="ARBA" id="ARBA00022614"/>
    </source>
</evidence>
<dbReference type="SMART" id="SM00368">
    <property type="entry name" value="LRR_RI"/>
    <property type="match status" value="8"/>
</dbReference>
<organism evidence="10 11">
    <name type="scientific">Columba livia</name>
    <name type="common">Rock dove</name>
    <dbReference type="NCBI Taxonomy" id="8932"/>
    <lineage>
        <taxon>Eukaryota</taxon>
        <taxon>Metazoa</taxon>
        <taxon>Chordata</taxon>
        <taxon>Craniata</taxon>
        <taxon>Vertebrata</taxon>
        <taxon>Euteleostomi</taxon>
        <taxon>Archelosauria</taxon>
        <taxon>Archosauria</taxon>
        <taxon>Dinosauria</taxon>
        <taxon>Saurischia</taxon>
        <taxon>Theropoda</taxon>
        <taxon>Coelurosauria</taxon>
        <taxon>Aves</taxon>
        <taxon>Neognathae</taxon>
        <taxon>Neoaves</taxon>
        <taxon>Columbimorphae</taxon>
        <taxon>Columbiformes</taxon>
        <taxon>Columbidae</taxon>
        <taxon>Columba</taxon>
    </lineage>
</organism>
<dbReference type="InterPro" id="IPR009109">
    <property type="entry name" value="Ran_GTPase_activating_1_C"/>
</dbReference>
<dbReference type="GO" id="GO:0005634">
    <property type="term" value="C:nucleus"/>
    <property type="evidence" value="ECO:0007669"/>
    <property type="project" value="UniProtKB-SubCell"/>
</dbReference>
<comment type="caution">
    <text evidence="10">The sequence shown here is derived from an EMBL/GenBank/DDBJ whole genome shotgun (WGS) entry which is preliminary data.</text>
</comment>
<dbReference type="EMBL" id="AKCR02000009">
    <property type="protein sequence ID" value="PKK29827.1"/>
    <property type="molecule type" value="Genomic_DNA"/>
</dbReference>
<evidence type="ECO:0000256" key="6">
    <source>
        <dbReference type="ARBA" id="ARBA00060740"/>
    </source>
</evidence>
<evidence type="ECO:0000256" key="4">
    <source>
        <dbReference type="ARBA" id="ARBA00022737"/>
    </source>
</evidence>
<keyword evidence="4" id="KW-0677">Repeat</keyword>